<dbReference type="Pfam" id="PF01084">
    <property type="entry name" value="Ribosomal_S18"/>
    <property type="match status" value="1"/>
</dbReference>
<dbReference type="NCBIfam" id="TIGR00165">
    <property type="entry name" value="S18"/>
    <property type="match status" value="1"/>
</dbReference>
<dbReference type="PANTHER" id="PTHR13479:SF40">
    <property type="entry name" value="SMALL RIBOSOMAL SUBUNIT PROTEIN BS18M"/>
    <property type="match status" value="1"/>
</dbReference>
<reference evidence="5 6" key="1">
    <citation type="journal article" date="2016" name="Nat. Commun.">
        <title>Thousands of microbial genomes shed light on interconnected biogeochemical processes in an aquifer system.</title>
        <authorList>
            <person name="Anantharaman K."/>
            <person name="Brown C.T."/>
            <person name="Hug L.A."/>
            <person name="Sharon I."/>
            <person name="Castelle C.J."/>
            <person name="Probst A.J."/>
            <person name="Thomas B.C."/>
            <person name="Singh A."/>
            <person name="Wilkins M.J."/>
            <person name="Karaoz U."/>
            <person name="Brodie E.L."/>
            <person name="Williams K.H."/>
            <person name="Hubbard S.S."/>
            <person name="Banfield J.F."/>
        </authorList>
    </citation>
    <scope>NUCLEOTIDE SEQUENCE [LARGE SCALE GENOMIC DNA]</scope>
</reference>
<dbReference type="PANTHER" id="PTHR13479">
    <property type="entry name" value="30S RIBOSOMAL PROTEIN S18"/>
    <property type="match status" value="1"/>
</dbReference>
<accession>A0A1F6U0S1</accession>
<keyword evidence="2 4" id="KW-0689">Ribosomal protein</keyword>
<dbReference type="EMBL" id="MFTC01000057">
    <property type="protein sequence ID" value="OGI50922.1"/>
    <property type="molecule type" value="Genomic_DNA"/>
</dbReference>
<protein>
    <submittedName>
        <fullName evidence="5">30S ribosomal protein S18</fullName>
    </submittedName>
</protein>
<dbReference type="PRINTS" id="PR00974">
    <property type="entry name" value="RIBOSOMALS18"/>
</dbReference>
<proteinExistence type="inferred from homology"/>
<dbReference type="Gene3D" id="4.10.640.10">
    <property type="entry name" value="Ribosomal protein S18"/>
    <property type="match status" value="1"/>
</dbReference>
<evidence type="ECO:0000313" key="5">
    <source>
        <dbReference type="EMBL" id="OGI50922.1"/>
    </source>
</evidence>
<dbReference type="AlphaFoldDB" id="A0A1F6U0S1"/>
<evidence type="ECO:0000313" key="6">
    <source>
        <dbReference type="Proteomes" id="UP000179037"/>
    </source>
</evidence>
<comment type="caution">
    <text evidence="5">The sequence shown here is derived from an EMBL/GenBank/DDBJ whole genome shotgun (WGS) entry which is preliminary data.</text>
</comment>
<name>A0A1F6U0S1_9PROT</name>
<evidence type="ECO:0000256" key="4">
    <source>
        <dbReference type="RuleBase" id="RU003910"/>
    </source>
</evidence>
<comment type="similarity">
    <text evidence="1 4">Belongs to the bacterial ribosomal protein bS18 family.</text>
</comment>
<dbReference type="InterPro" id="IPR001648">
    <property type="entry name" value="Ribosomal_bS18"/>
</dbReference>
<dbReference type="InterPro" id="IPR036870">
    <property type="entry name" value="Ribosomal_bS18_sf"/>
</dbReference>
<evidence type="ECO:0000256" key="1">
    <source>
        <dbReference type="ARBA" id="ARBA00005589"/>
    </source>
</evidence>
<dbReference type="GO" id="GO:0022627">
    <property type="term" value="C:cytosolic small ribosomal subunit"/>
    <property type="evidence" value="ECO:0007669"/>
    <property type="project" value="TreeGrafter"/>
</dbReference>
<evidence type="ECO:0000256" key="3">
    <source>
        <dbReference type="ARBA" id="ARBA00023274"/>
    </source>
</evidence>
<dbReference type="Proteomes" id="UP000179037">
    <property type="component" value="Unassembled WGS sequence"/>
</dbReference>
<gene>
    <name evidence="5" type="ORF">A3A87_03385</name>
</gene>
<feature type="non-terminal residue" evidence="5">
    <location>
        <position position="1"/>
    </location>
</feature>
<dbReference type="SUPFAM" id="SSF46911">
    <property type="entry name" value="Ribosomal protein S18"/>
    <property type="match status" value="1"/>
</dbReference>
<dbReference type="GO" id="GO:0070181">
    <property type="term" value="F:small ribosomal subunit rRNA binding"/>
    <property type="evidence" value="ECO:0007669"/>
    <property type="project" value="TreeGrafter"/>
</dbReference>
<organism evidence="5 6">
    <name type="scientific">Candidatus Muproteobacteria bacterium RIFCSPLOWO2_01_FULL_60_18</name>
    <dbReference type="NCBI Taxonomy" id="1817768"/>
    <lineage>
        <taxon>Bacteria</taxon>
        <taxon>Pseudomonadati</taxon>
        <taxon>Pseudomonadota</taxon>
        <taxon>Candidatus Muproteobacteria</taxon>
    </lineage>
</organism>
<evidence type="ECO:0000256" key="2">
    <source>
        <dbReference type="ARBA" id="ARBA00022980"/>
    </source>
</evidence>
<dbReference type="GO" id="GO:0006412">
    <property type="term" value="P:translation"/>
    <property type="evidence" value="ECO:0007669"/>
    <property type="project" value="InterPro"/>
</dbReference>
<sequence length="55" mass="6382">EIDYKDIAVLSGFITETGRIIPCRNTGTKARYQRQLTRAIKYARYLALMPYCDSH</sequence>
<keyword evidence="3 4" id="KW-0687">Ribonucleoprotein</keyword>
<dbReference type="GO" id="GO:0003735">
    <property type="term" value="F:structural constituent of ribosome"/>
    <property type="evidence" value="ECO:0007669"/>
    <property type="project" value="InterPro"/>
</dbReference>